<dbReference type="InParanoid" id="A0A6P6XVR6"/>
<keyword evidence="2" id="KW-1185">Reference proteome</keyword>
<dbReference type="OrthoDB" id="6511920at2759"/>
<feature type="transmembrane region" description="Helical" evidence="1">
    <location>
        <begin position="232"/>
        <end position="257"/>
    </location>
</feature>
<keyword evidence="1" id="KW-0812">Transmembrane</keyword>
<evidence type="ECO:0000256" key="1">
    <source>
        <dbReference type="SAM" id="Phobius"/>
    </source>
</evidence>
<feature type="transmembrane region" description="Helical" evidence="1">
    <location>
        <begin position="120"/>
        <end position="144"/>
    </location>
</feature>
<feature type="transmembrane region" description="Helical" evidence="1">
    <location>
        <begin position="300"/>
        <end position="327"/>
    </location>
</feature>
<feature type="transmembrane region" description="Helical" evidence="1">
    <location>
        <begin position="66"/>
        <end position="89"/>
    </location>
</feature>
<gene>
    <name evidence="3" type="primary">LOC113791382</name>
</gene>
<feature type="transmembrane region" description="Helical" evidence="1">
    <location>
        <begin position="198"/>
        <end position="220"/>
    </location>
</feature>
<evidence type="ECO:0000313" key="3">
    <source>
        <dbReference type="RefSeq" id="XP_027196951.1"/>
    </source>
</evidence>
<proteinExistence type="predicted"/>
<dbReference type="AlphaFoldDB" id="A0A6P6XVR6"/>
<protein>
    <submittedName>
        <fullName evidence="3">Uncharacterized protein LOC113791382</fullName>
    </submittedName>
</protein>
<reference evidence="3" key="1">
    <citation type="submission" date="2025-08" db="UniProtKB">
        <authorList>
            <consortium name="RefSeq"/>
        </authorList>
    </citation>
    <scope>IDENTIFICATION</scope>
    <source>
        <strain evidence="3">Airmid</strain>
    </source>
</reference>
<organism evidence="2 3">
    <name type="scientific">Dermatophagoides pteronyssinus</name>
    <name type="common">European house dust mite</name>
    <dbReference type="NCBI Taxonomy" id="6956"/>
    <lineage>
        <taxon>Eukaryota</taxon>
        <taxon>Metazoa</taxon>
        <taxon>Ecdysozoa</taxon>
        <taxon>Arthropoda</taxon>
        <taxon>Chelicerata</taxon>
        <taxon>Arachnida</taxon>
        <taxon>Acari</taxon>
        <taxon>Acariformes</taxon>
        <taxon>Sarcoptiformes</taxon>
        <taxon>Astigmata</taxon>
        <taxon>Psoroptidia</taxon>
        <taxon>Analgoidea</taxon>
        <taxon>Pyroglyphidae</taxon>
        <taxon>Dermatophagoidinae</taxon>
        <taxon>Dermatophagoides</taxon>
    </lineage>
</organism>
<dbReference type="RefSeq" id="XP_027196951.1">
    <property type="nucleotide sequence ID" value="XM_027341150.1"/>
</dbReference>
<sequence>MIPYKNVNYMQSYLHYQNEIANNPESEANRLFKRSIWLQMYQLIRYFFLFLLPLNQVQRTLVYDIFFLLGLHSSINSIGMFLTALGMFLSYKLYIEIPENIIRLMNMILFNSNDCLIFDLAQYLVAHCYMMVMFIFLFTTWTLWIKLDQINSILDINNIAGEKHTRYYYSRIVNRFLWLHGHTLDLFNRLCQHQSDLFSAYMIANFPMNMFIIVTTFIINDDKNNKYNQWKFFATCFIFTQFIGFFVLHLLCSMYTIKIHKCSTKLIYCRIHFPLQPLSLRIRTSLYIEKIHTENRYGFILARATLISMFFFIQFLMFYIQCLILMYDLFNY</sequence>
<evidence type="ECO:0000313" key="2">
    <source>
        <dbReference type="Proteomes" id="UP000515146"/>
    </source>
</evidence>
<name>A0A6P6XVR6_DERPT</name>
<keyword evidence="1" id="KW-0472">Membrane</keyword>
<dbReference type="KEGG" id="dpte:113791382"/>
<accession>A0A6P6XVR6</accession>
<keyword evidence="1" id="KW-1133">Transmembrane helix</keyword>
<dbReference type="Proteomes" id="UP000515146">
    <property type="component" value="Unplaced"/>
</dbReference>